<reference evidence="2 3" key="1">
    <citation type="submission" date="2016-11" db="EMBL/GenBank/DDBJ databases">
        <authorList>
            <person name="Jaros S."/>
            <person name="Januszkiewicz K."/>
            <person name="Wedrychowicz H."/>
        </authorList>
    </citation>
    <scope>NUCLEOTIDE SEQUENCE [LARGE SCALE GENOMIC DNA]</scope>
    <source>
        <strain evidence="2 3">DSM 43832</strain>
    </source>
</reference>
<keyword evidence="3" id="KW-1185">Reference proteome</keyword>
<dbReference type="Gene3D" id="3.40.50.170">
    <property type="entry name" value="Formyl transferase, N-terminal domain"/>
    <property type="match status" value="1"/>
</dbReference>
<dbReference type="Proteomes" id="UP000184363">
    <property type="component" value="Unassembled WGS sequence"/>
</dbReference>
<dbReference type="RefSeq" id="WP_159444985.1">
    <property type="nucleotide sequence ID" value="NZ_FRAP01000031.1"/>
</dbReference>
<dbReference type="GO" id="GO:0004479">
    <property type="term" value="F:methionyl-tRNA formyltransferase activity"/>
    <property type="evidence" value="ECO:0007669"/>
    <property type="project" value="TreeGrafter"/>
</dbReference>
<sequence>MPARARSFLRRETSDVNELAGFIAEICTDGLVCSTGNPFIFRAPILDLGLTIVNIHGGPLPGYRGLPVVAATFAILRGEREYGVTLHRVDAGIDTGPVVDRRTFPLPDSVTLEELLVQVTNSCHQLFTDNLADLGREPLAPAGADGEGEYFGKARLAELAGFRDHPAFERATDLGVLADFHPDYAAAFEAARSGAPVG</sequence>
<dbReference type="AlphaFoldDB" id="A0A1M7B189"/>
<dbReference type="PROSITE" id="PS00373">
    <property type="entry name" value="GART"/>
    <property type="match status" value="1"/>
</dbReference>
<dbReference type="PANTHER" id="PTHR11138:SF5">
    <property type="entry name" value="METHIONYL-TRNA FORMYLTRANSFERASE, MITOCHONDRIAL"/>
    <property type="match status" value="1"/>
</dbReference>
<dbReference type="PANTHER" id="PTHR11138">
    <property type="entry name" value="METHIONYL-TRNA FORMYLTRANSFERASE"/>
    <property type="match status" value="1"/>
</dbReference>
<proteinExistence type="predicted"/>
<dbReference type="InterPro" id="IPR002376">
    <property type="entry name" value="Formyl_transf_N"/>
</dbReference>
<protein>
    <submittedName>
        <fullName evidence="2">Methionyl-tRNA formyltransferase</fullName>
    </submittedName>
</protein>
<evidence type="ECO:0000259" key="1">
    <source>
        <dbReference type="Pfam" id="PF00551"/>
    </source>
</evidence>
<dbReference type="InterPro" id="IPR036477">
    <property type="entry name" value="Formyl_transf_N_sf"/>
</dbReference>
<gene>
    <name evidence="2" type="ORF">SAMN05443637_13118</name>
</gene>
<dbReference type="STRING" id="1848.SAMN05443637_13118"/>
<name>A0A1M7B189_PSETH</name>
<keyword evidence="2" id="KW-0808">Transferase</keyword>
<dbReference type="Pfam" id="PF00551">
    <property type="entry name" value="Formyl_trans_N"/>
    <property type="match status" value="1"/>
</dbReference>
<evidence type="ECO:0000313" key="2">
    <source>
        <dbReference type="EMBL" id="SHL48745.1"/>
    </source>
</evidence>
<feature type="domain" description="Formyl transferase N-terminal" evidence="1">
    <location>
        <begin position="47"/>
        <end position="128"/>
    </location>
</feature>
<dbReference type="SUPFAM" id="SSF53328">
    <property type="entry name" value="Formyltransferase"/>
    <property type="match status" value="1"/>
</dbReference>
<dbReference type="EMBL" id="FRAP01000031">
    <property type="protein sequence ID" value="SHL48745.1"/>
    <property type="molecule type" value="Genomic_DNA"/>
</dbReference>
<accession>A0A1M7B189</accession>
<evidence type="ECO:0000313" key="3">
    <source>
        <dbReference type="Proteomes" id="UP000184363"/>
    </source>
</evidence>
<dbReference type="OrthoDB" id="9802815at2"/>
<organism evidence="2 3">
    <name type="scientific">Pseudonocardia thermophila</name>
    <dbReference type="NCBI Taxonomy" id="1848"/>
    <lineage>
        <taxon>Bacteria</taxon>
        <taxon>Bacillati</taxon>
        <taxon>Actinomycetota</taxon>
        <taxon>Actinomycetes</taxon>
        <taxon>Pseudonocardiales</taxon>
        <taxon>Pseudonocardiaceae</taxon>
        <taxon>Pseudonocardia</taxon>
    </lineage>
</organism>
<dbReference type="InterPro" id="IPR001555">
    <property type="entry name" value="GART_AS"/>
</dbReference>